<keyword evidence="10" id="KW-0100">Branched-chain amino acid biosynthesis</keyword>
<sequence>MQRIVYVNGEWLPESEAKVSVFDRGFLFADAVYEVTAVIGGKLIDYPGHAVRLKRSLGELRIPAPLEDDQLLDIHRQIVARNKLDEGMIYLQISRGPADRDFTFPANPVPTVTLFTQARAVLANPKVETGLSIITMPDLRWARRDIKTVQLLYPSIAKTEATHRGADDAWLVEDGYVTEGSSSNAHIVTQEGKLITRSLSSAILPGITRASILDLARNLGIPFEERAFTPDEAKQAAEAFSTSATGFVTPVTRIDGVTVGTGKPGPVTLRLRAAYIEDRLANGV</sequence>
<dbReference type="GO" id="GO:0004084">
    <property type="term" value="F:branched-chain-amino-acid transaminase activity"/>
    <property type="evidence" value="ECO:0007669"/>
    <property type="project" value="UniProtKB-EC"/>
</dbReference>
<evidence type="ECO:0000256" key="12">
    <source>
        <dbReference type="ARBA" id="ARBA00048798"/>
    </source>
</evidence>
<dbReference type="PANTHER" id="PTHR42743">
    <property type="entry name" value="AMINO-ACID AMINOTRANSFERASE"/>
    <property type="match status" value="1"/>
</dbReference>
<comment type="pathway">
    <text evidence="3">Amino-acid biosynthesis; L-isoleucine biosynthesis; L-isoleucine from 2-oxobutanoate: step 4/4.</text>
</comment>
<dbReference type="InterPro" id="IPR001544">
    <property type="entry name" value="Aminotrans_IV"/>
</dbReference>
<gene>
    <name evidence="14" type="ORF">GCM10011491_11660</name>
</gene>
<reference evidence="14" key="2">
    <citation type="submission" date="2020-09" db="EMBL/GenBank/DDBJ databases">
        <authorList>
            <person name="Sun Q."/>
            <person name="Zhou Y."/>
        </authorList>
    </citation>
    <scope>NUCLEOTIDE SEQUENCE</scope>
    <source>
        <strain evidence="14">CGMCC 1.15082</strain>
    </source>
</reference>
<evidence type="ECO:0000256" key="8">
    <source>
        <dbReference type="ARBA" id="ARBA00014472"/>
    </source>
</evidence>
<comment type="catalytic activity">
    <reaction evidence="13">
        <text>L-leucine + 2-oxoglutarate = 4-methyl-2-oxopentanoate + L-glutamate</text>
        <dbReference type="Rhea" id="RHEA:18321"/>
        <dbReference type="ChEBI" id="CHEBI:16810"/>
        <dbReference type="ChEBI" id="CHEBI:17865"/>
        <dbReference type="ChEBI" id="CHEBI:29985"/>
        <dbReference type="ChEBI" id="CHEBI:57427"/>
        <dbReference type="EC" id="2.6.1.42"/>
    </reaction>
</comment>
<comment type="cofactor">
    <cofactor evidence="1">
        <name>pyridoxal 5'-phosphate</name>
        <dbReference type="ChEBI" id="CHEBI:597326"/>
    </cofactor>
</comment>
<dbReference type="NCBIfam" id="NF005209">
    <property type="entry name" value="PRK06680.1"/>
    <property type="match status" value="1"/>
</dbReference>
<evidence type="ECO:0000256" key="11">
    <source>
        <dbReference type="ARBA" id="ARBA00048212"/>
    </source>
</evidence>
<comment type="pathway">
    <text evidence="5">Amino-acid biosynthesis; L-leucine biosynthesis; L-leucine from 3-methyl-2-oxobutanoate: step 4/4.</text>
</comment>
<comment type="function">
    <text evidence="2">Acts on leucine, isoleucine and valine.</text>
</comment>
<dbReference type="InterPro" id="IPR036038">
    <property type="entry name" value="Aminotransferase-like"/>
</dbReference>
<dbReference type="Proteomes" id="UP000646478">
    <property type="component" value="Unassembled WGS sequence"/>
</dbReference>
<dbReference type="Gene3D" id="3.20.10.10">
    <property type="entry name" value="D-amino Acid Aminotransferase, subunit A, domain 2"/>
    <property type="match status" value="1"/>
</dbReference>
<comment type="catalytic activity">
    <reaction evidence="12">
        <text>L-isoleucine + 2-oxoglutarate = (S)-3-methyl-2-oxopentanoate + L-glutamate</text>
        <dbReference type="Rhea" id="RHEA:24801"/>
        <dbReference type="ChEBI" id="CHEBI:16810"/>
        <dbReference type="ChEBI" id="CHEBI:29985"/>
        <dbReference type="ChEBI" id="CHEBI:35146"/>
        <dbReference type="ChEBI" id="CHEBI:58045"/>
        <dbReference type="EC" id="2.6.1.42"/>
    </reaction>
</comment>
<evidence type="ECO:0000256" key="7">
    <source>
        <dbReference type="ARBA" id="ARBA00013053"/>
    </source>
</evidence>
<dbReference type="InterPro" id="IPR043132">
    <property type="entry name" value="BCAT-like_C"/>
</dbReference>
<dbReference type="Pfam" id="PF01063">
    <property type="entry name" value="Aminotran_4"/>
    <property type="match status" value="1"/>
</dbReference>
<comment type="caution">
    <text evidence="14">The sequence shown here is derived from an EMBL/GenBank/DDBJ whole genome shotgun (WGS) entry which is preliminary data.</text>
</comment>
<dbReference type="PANTHER" id="PTHR42743:SF11">
    <property type="entry name" value="AMINODEOXYCHORISMATE LYASE"/>
    <property type="match status" value="1"/>
</dbReference>
<evidence type="ECO:0000256" key="9">
    <source>
        <dbReference type="ARBA" id="ARBA00022898"/>
    </source>
</evidence>
<accession>A0A916WCB0</accession>
<evidence type="ECO:0000313" key="14">
    <source>
        <dbReference type="EMBL" id="GGA85703.1"/>
    </source>
</evidence>
<evidence type="ECO:0000256" key="2">
    <source>
        <dbReference type="ARBA" id="ARBA00003109"/>
    </source>
</evidence>
<keyword evidence="14" id="KW-0032">Aminotransferase</keyword>
<dbReference type="AlphaFoldDB" id="A0A916WCB0"/>
<evidence type="ECO:0000256" key="3">
    <source>
        <dbReference type="ARBA" id="ARBA00004824"/>
    </source>
</evidence>
<keyword evidence="10" id="KW-0028">Amino-acid biosynthesis</keyword>
<evidence type="ECO:0000313" key="15">
    <source>
        <dbReference type="Proteomes" id="UP000646478"/>
    </source>
</evidence>
<dbReference type="SUPFAM" id="SSF56752">
    <property type="entry name" value="D-aminoacid aminotransferase-like PLP-dependent enzymes"/>
    <property type="match status" value="1"/>
</dbReference>
<dbReference type="EMBL" id="BMHH01000003">
    <property type="protein sequence ID" value="GGA85703.1"/>
    <property type="molecule type" value="Genomic_DNA"/>
</dbReference>
<keyword evidence="15" id="KW-1185">Reference proteome</keyword>
<protein>
    <recommendedName>
        <fullName evidence="8">Probable branched-chain-amino-acid aminotransferase</fullName>
        <ecNumber evidence="7">2.6.1.42</ecNumber>
    </recommendedName>
</protein>
<dbReference type="CDD" id="cd01558">
    <property type="entry name" value="D-AAT_like"/>
    <property type="match status" value="1"/>
</dbReference>
<dbReference type="GO" id="GO:0009082">
    <property type="term" value="P:branched-chain amino acid biosynthetic process"/>
    <property type="evidence" value="ECO:0007669"/>
    <property type="project" value="UniProtKB-KW"/>
</dbReference>
<dbReference type="InterPro" id="IPR043131">
    <property type="entry name" value="BCAT-like_N"/>
</dbReference>
<name>A0A916WCB0_9HYPH</name>
<evidence type="ECO:0000256" key="5">
    <source>
        <dbReference type="ARBA" id="ARBA00005072"/>
    </source>
</evidence>
<evidence type="ECO:0000256" key="6">
    <source>
        <dbReference type="ARBA" id="ARBA00009320"/>
    </source>
</evidence>
<dbReference type="EC" id="2.6.1.42" evidence="7"/>
<keyword evidence="9" id="KW-0663">Pyridoxal phosphate</keyword>
<evidence type="ECO:0000256" key="4">
    <source>
        <dbReference type="ARBA" id="ARBA00004931"/>
    </source>
</evidence>
<dbReference type="Gene3D" id="3.30.470.10">
    <property type="match status" value="1"/>
</dbReference>
<dbReference type="GO" id="GO:0005829">
    <property type="term" value="C:cytosol"/>
    <property type="evidence" value="ECO:0007669"/>
    <property type="project" value="TreeGrafter"/>
</dbReference>
<evidence type="ECO:0000256" key="1">
    <source>
        <dbReference type="ARBA" id="ARBA00001933"/>
    </source>
</evidence>
<keyword evidence="14" id="KW-0808">Transferase</keyword>
<dbReference type="InterPro" id="IPR050571">
    <property type="entry name" value="Class-IV_PLP-Dep_Aminotrnsfr"/>
</dbReference>
<dbReference type="GO" id="GO:0008652">
    <property type="term" value="P:amino acid biosynthetic process"/>
    <property type="evidence" value="ECO:0007669"/>
    <property type="project" value="UniProtKB-ARBA"/>
</dbReference>
<evidence type="ECO:0000256" key="13">
    <source>
        <dbReference type="ARBA" id="ARBA00049229"/>
    </source>
</evidence>
<reference evidence="14" key="1">
    <citation type="journal article" date="2014" name="Int. J. Syst. Evol. Microbiol.">
        <title>Complete genome sequence of Corynebacterium casei LMG S-19264T (=DSM 44701T), isolated from a smear-ripened cheese.</title>
        <authorList>
            <consortium name="US DOE Joint Genome Institute (JGI-PGF)"/>
            <person name="Walter F."/>
            <person name="Albersmeier A."/>
            <person name="Kalinowski J."/>
            <person name="Ruckert C."/>
        </authorList>
    </citation>
    <scope>NUCLEOTIDE SEQUENCE</scope>
    <source>
        <strain evidence="14">CGMCC 1.15082</strain>
    </source>
</reference>
<organism evidence="14 15">
    <name type="scientific">Brucella endophytica</name>
    <dbReference type="NCBI Taxonomy" id="1963359"/>
    <lineage>
        <taxon>Bacteria</taxon>
        <taxon>Pseudomonadati</taxon>
        <taxon>Pseudomonadota</taxon>
        <taxon>Alphaproteobacteria</taxon>
        <taxon>Hyphomicrobiales</taxon>
        <taxon>Brucellaceae</taxon>
        <taxon>Brucella/Ochrobactrum group</taxon>
        <taxon>Brucella</taxon>
    </lineage>
</organism>
<evidence type="ECO:0000256" key="10">
    <source>
        <dbReference type="ARBA" id="ARBA00023304"/>
    </source>
</evidence>
<comment type="pathway">
    <text evidence="4">Amino-acid biosynthesis; L-valine biosynthesis; L-valine from pyruvate: step 4/4.</text>
</comment>
<proteinExistence type="inferred from homology"/>
<comment type="catalytic activity">
    <reaction evidence="11">
        <text>L-valine + 2-oxoglutarate = 3-methyl-2-oxobutanoate + L-glutamate</text>
        <dbReference type="Rhea" id="RHEA:24813"/>
        <dbReference type="ChEBI" id="CHEBI:11851"/>
        <dbReference type="ChEBI" id="CHEBI:16810"/>
        <dbReference type="ChEBI" id="CHEBI:29985"/>
        <dbReference type="ChEBI" id="CHEBI:57762"/>
        <dbReference type="EC" id="2.6.1.42"/>
    </reaction>
</comment>
<comment type="similarity">
    <text evidence="6">Belongs to the class-IV pyridoxal-phosphate-dependent aminotransferase family.</text>
</comment>
<dbReference type="FunFam" id="3.20.10.10:FF:000002">
    <property type="entry name" value="D-alanine aminotransferase"/>
    <property type="match status" value="1"/>
</dbReference>